<dbReference type="Gene3D" id="2.40.10.10">
    <property type="entry name" value="Trypsin-like serine proteases"/>
    <property type="match status" value="1"/>
</dbReference>
<dbReference type="SMART" id="SM00192">
    <property type="entry name" value="LDLa"/>
    <property type="match status" value="1"/>
</dbReference>
<dbReference type="PROSITE" id="PS00134">
    <property type="entry name" value="TRYPSIN_HIS"/>
    <property type="match status" value="1"/>
</dbReference>
<keyword evidence="4 7" id="KW-1015">Disulfide bond</keyword>
<dbReference type="FunFam" id="2.40.10.10:FF:000003">
    <property type="entry name" value="Transmembrane serine protease 3"/>
    <property type="match status" value="1"/>
</dbReference>
<dbReference type="Xenbase" id="XB-GENE-17330647">
    <property type="gene designation" value="tmprss3.L"/>
</dbReference>
<evidence type="ECO:0000313" key="8">
    <source>
        <dbReference type="Proteomes" id="UP000186698"/>
    </source>
</evidence>
<dbReference type="InterPro" id="IPR001314">
    <property type="entry name" value="Peptidase_S1A"/>
</dbReference>
<organism evidence="8 9">
    <name type="scientific">Xenopus laevis</name>
    <name type="common">African clawed frog</name>
    <dbReference type="NCBI Taxonomy" id="8355"/>
    <lineage>
        <taxon>Eukaryota</taxon>
        <taxon>Metazoa</taxon>
        <taxon>Chordata</taxon>
        <taxon>Craniata</taxon>
        <taxon>Vertebrata</taxon>
        <taxon>Euteleostomi</taxon>
        <taxon>Amphibia</taxon>
        <taxon>Batrachia</taxon>
        <taxon>Anura</taxon>
        <taxon>Pipoidea</taxon>
        <taxon>Pipidae</taxon>
        <taxon>Xenopodinae</taxon>
        <taxon>Xenopus</taxon>
        <taxon>Xenopus</taxon>
    </lineage>
</organism>
<keyword evidence="9" id="KW-0472">Membrane</keyword>
<dbReference type="Gene3D" id="4.10.400.10">
    <property type="entry name" value="Low-density Lipoprotein Receptor"/>
    <property type="match status" value="1"/>
</dbReference>
<dbReference type="InterPro" id="IPR036772">
    <property type="entry name" value="SRCR-like_dom_sf"/>
</dbReference>
<keyword evidence="2" id="KW-0378">Hydrolase</keyword>
<dbReference type="SUPFAM" id="SSF56487">
    <property type="entry name" value="SRCR-like"/>
    <property type="match status" value="1"/>
</dbReference>
<gene>
    <name evidence="9 10" type="primary">tmprss3.L</name>
</gene>
<keyword evidence="3" id="KW-0720">Serine protease</keyword>
<dbReference type="SUPFAM" id="SSF50494">
    <property type="entry name" value="Trypsin-like serine proteases"/>
    <property type="match status" value="1"/>
</dbReference>
<dbReference type="SUPFAM" id="SSF57424">
    <property type="entry name" value="LDL receptor-like module"/>
    <property type="match status" value="1"/>
</dbReference>
<dbReference type="KEGG" id="xla:108707842"/>
<dbReference type="GO" id="GO:0004252">
    <property type="term" value="F:serine-type endopeptidase activity"/>
    <property type="evidence" value="ECO:0007669"/>
    <property type="project" value="InterPro"/>
</dbReference>
<reference evidence="9" key="1">
    <citation type="submission" date="2025-08" db="UniProtKB">
        <authorList>
            <consortium name="RefSeq"/>
        </authorList>
    </citation>
    <scope>IDENTIFICATION</scope>
    <source>
        <strain evidence="9">J_2021</strain>
        <tissue evidence="9">Erythrocytes</tissue>
    </source>
</reference>
<keyword evidence="5" id="KW-0325">Glycoprotein</keyword>
<dbReference type="PROSITE" id="PS50068">
    <property type="entry name" value="LDLRA_2"/>
    <property type="match status" value="1"/>
</dbReference>
<dbReference type="PROSITE" id="PS50240">
    <property type="entry name" value="TRYPSIN_DOM"/>
    <property type="match status" value="1"/>
</dbReference>
<sequence>MHQWSTPNATFIAQCVCVLRPVGFPTWSVNIWMSSYRITMEGTIWAQGCQATEGAPAIGSLEIVSVSGEELAVVDIGFSFFRFFLTQTKVNPGASPSENRGNDETPKCHPVLPTKYLIIIVVLVLLTVLAVVIGLTVHFTCPGKIRCQSSSKCIRRTERCNGVYDCPEGDDEYRCVRLSGRNSVLQAYRAGSWRTVCSDEWKGLYGNLTCKQLGFSSYVSSIYLPVEAVEEQFRRHFVSVSPSPKFAGQSSLLQQLINPREHCSSGNVTTLKCVVCGLRPSYTSSTRIVGGNVSAEGQWPWQASLIFQGVHLCGGSLITQQWIVTAAHCVYDLLFPEWWSVQVGQVNQALDPSHSAVPVQKIIYHSKYKSSTMANDIALIKLARPFTFNGSIQPICLPNYGEDFPEGKICWISGWGATEEGGDTSQTMDYAGVPLISNRVCNTKYIYGGVIKPSMVCAGFLEGGIDTCQGDSGGPLACEESKVWKLMGTTSWGIGCAMRYKPGVYTRITSFLDWIHTQMEKEERKMN</sequence>
<evidence type="ECO:0000313" key="10">
    <source>
        <dbReference type="Xenbase" id="XB-GENE-17330647"/>
    </source>
</evidence>
<dbReference type="InterPro" id="IPR023415">
    <property type="entry name" value="LDLR_class-A_CS"/>
</dbReference>
<dbReference type="OrthoDB" id="6380398at2759"/>
<name>A0A1L8HC71_XENLA</name>
<dbReference type="GO" id="GO:0016020">
    <property type="term" value="C:membrane"/>
    <property type="evidence" value="ECO:0007669"/>
    <property type="project" value="InterPro"/>
</dbReference>
<dbReference type="Pfam" id="PF15494">
    <property type="entry name" value="SRCR_2"/>
    <property type="match status" value="1"/>
</dbReference>
<dbReference type="STRING" id="8355.A0A1L8HC71"/>
<accession>A0A1L8HC71</accession>
<dbReference type="PANTHER" id="PTHR24252:SF27">
    <property type="entry name" value="TRANSMEMBRANE PROTEASE SERINE 3-LIKE"/>
    <property type="match status" value="1"/>
</dbReference>
<dbReference type="InterPro" id="IPR001190">
    <property type="entry name" value="SRCR"/>
</dbReference>
<dbReference type="PaxDb" id="8355-A0A1L8HC71"/>
<keyword evidence="1 9" id="KW-0645">Protease</keyword>
<evidence type="ECO:0000256" key="1">
    <source>
        <dbReference type="ARBA" id="ARBA00022670"/>
    </source>
</evidence>
<dbReference type="InterPro" id="IPR036055">
    <property type="entry name" value="LDL_receptor-like_sf"/>
</dbReference>
<dbReference type="PROSITE" id="PS50287">
    <property type="entry name" value="SRCR_2"/>
    <property type="match status" value="1"/>
</dbReference>
<dbReference type="Pfam" id="PF00057">
    <property type="entry name" value="Ldl_recept_a"/>
    <property type="match status" value="1"/>
</dbReference>
<dbReference type="RefSeq" id="XP_018101358.1">
    <property type="nucleotide sequence ID" value="XM_018245869.2"/>
</dbReference>
<dbReference type="CTD" id="108707842"/>
<evidence type="ECO:0000256" key="5">
    <source>
        <dbReference type="ARBA" id="ARBA00023180"/>
    </source>
</evidence>
<dbReference type="Pfam" id="PF00089">
    <property type="entry name" value="Trypsin"/>
    <property type="match status" value="1"/>
</dbReference>
<dbReference type="PANTHER" id="PTHR24252">
    <property type="entry name" value="ACROSIN-RELATED"/>
    <property type="match status" value="1"/>
</dbReference>
<dbReference type="InterPro" id="IPR043504">
    <property type="entry name" value="Peptidase_S1_PA_chymotrypsin"/>
</dbReference>
<evidence type="ECO:0000256" key="6">
    <source>
        <dbReference type="PROSITE-ProRule" id="PRU00124"/>
    </source>
</evidence>
<feature type="disulfide bond" evidence="6">
    <location>
        <begin position="141"/>
        <end position="153"/>
    </location>
</feature>
<dbReference type="InterPro" id="IPR033116">
    <property type="entry name" value="TRYPSIN_SER"/>
</dbReference>
<evidence type="ECO:0000313" key="9">
    <source>
        <dbReference type="RefSeq" id="XP_018101358.1"/>
    </source>
</evidence>
<evidence type="ECO:0000256" key="4">
    <source>
        <dbReference type="ARBA" id="ARBA00023157"/>
    </source>
</evidence>
<dbReference type="AGR" id="Xenbase:XB-GENE-17330647"/>
<dbReference type="InterPro" id="IPR002172">
    <property type="entry name" value="LDrepeatLR_classA_rpt"/>
</dbReference>
<evidence type="ECO:0000256" key="2">
    <source>
        <dbReference type="ARBA" id="ARBA00022801"/>
    </source>
</evidence>
<dbReference type="PRINTS" id="PR00722">
    <property type="entry name" value="CHYMOTRYPSIN"/>
</dbReference>
<dbReference type="GeneID" id="108707842"/>
<dbReference type="PROSITE" id="PS01209">
    <property type="entry name" value="LDLRA_1"/>
    <property type="match status" value="1"/>
</dbReference>
<dbReference type="CDD" id="cd00112">
    <property type="entry name" value="LDLa"/>
    <property type="match status" value="1"/>
</dbReference>
<protein>
    <submittedName>
        <fullName evidence="9">Transmembrane protease serine 3</fullName>
    </submittedName>
</protein>
<dbReference type="SMART" id="SM00020">
    <property type="entry name" value="Tryp_SPc"/>
    <property type="match status" value="1"/>
</dbReference>
<dbReference type="GO" id="GO:0006508">
    <property type="term" value="P:proteolysis"/>
    <property type="evidence" value="ECO:0007669"/>
    <property type="project" value="UniProtKB-KW"/>
</dbReference>
<comment type="caution">
    <text evidence="7">Lacks conserved residue(s) required for the propagation of feature annotation.</text>
</comment>
<evidence type="ECO:0000256" key="7">
    <source>
        <dbReference type="PROSITE-ProRule" id="PRU00196"/>
    </source>
</evidence>
<dbReference type="PROSITE" id="PS00135">
    <property type="entry name" value="TRYPSIN_SER"/>
    <property type="match status" value="1"/>
</dbReference>
<dbReference type="OMA" id="FNEMTQP"/>
<dbReference type="Gene3D" id="3.10.250.10">
    <property type="entry name" value="SRCR-like domain"/>
    <property type="match status" value="1"/>
</dbReference>
<keyword evidence="8" id="KW-1185">Reference proteome</keyword>
<evidence type="ECO:0000256" key="3">
    <source>
        <dbReference type="ARBA" id="ARBA00022825"/>
    </source>
</evidence>
<dbReference type="CDD" id="cd00190">
    <property type="entry name" value="Tryp_SPc"/>
    <property type="match status" value="1"/>
</dbReference>
<keyword evidence="9" id="KW-0812">Transmembrane</keyword>
<dbReference type="InterPro" id="IPR009003">
    <property type="entry name" value="Peptidase_S1_PA"/>
</dbReference>
<proteinExistence type="predicted"/>
<feature type="disulfide bond" evidence="6">
    <location>
        <begin position="160"/>
        <end position="175"/>
    </location>
</feature>
<dbReference type="InterPro" id="IPR001254">
    <property type="entry name" value="Trypsin_dom"/>
</dbReference>
<dbReference type="SMART" id="SM00202">
    <property type="entry name" value="SR"/>
    <property type="match status" value="1"/>
</dbReference>
<dbReference type="AlphaFoldDB" id="A0A1L8HC71"/>
<feature type="disulfide bond" evidence="7">
    <location>
        <begin position="263"/>
        <end position="273"/>
    </location>
</feature>
<dbReference type="FunFam" id="4.10.400.10:FF:000173">
    <property type="entry name" value="Transmembrane protease serine 3"/>
    <property type="match status" value="1"/>
</dbReference>
<dbReference type="InterPro" id="IPR018114">
    <property type="entry name" value="TRYPSIN_HIS"/>
</dbReference>
<dbReference type="Bgee" id="108707842">
    <property type="expression patterns" value="Expressed in internal ear and 8 other cell types or tissues"/>
</dbReference>
<dbReference type="Proteomes" id="UP000186698">
    <property type="component" value="Chromosome 2L"/>
</dbReference>